<evidence type="ECO:0000256" key="2">
    <source>
        <dbReference type="SAM" id="SignalP"/>
    </source>
</evidence>
<dbReference type="RefSeq" id="WP_184241753.1">
    <property type="nucleotide sequence ID" value="NZ_JACHLR010000001.1"/>
</dbReference>
<name>A0A7W7NV87_9SPHN</name>
<feature type="region of interest" description="Disordered" evidence="1">
    <location>
        <begin position="120"/>
        <end position="142"/>
    </location>
</feature>
<dbReference type="AlphaFoldDB" id="A0A7W7NV87"/>
<comment type="caution">
    <text evidence="3">The sequence shown here is derived from an EMBL/GenBank/DDBJ whole genome shotgun (WGS) entry which is preliminary data.</text>
</comment>
<accession>A0A7W7NV87</accession>
<reference evidence="3 4" key="1">
    <citation type="submission" date="2020-08" db="EMBL/GenBank/DDBJ databases">
        <title>Functional genomics of gut bacteria from endangered species of beetles.</title>
        <authorList>
            <person name="Carlos-Shanley C."/>
        </authorList>
    </citation>
    <scope>NUCLEOTIDE SEQUENCE [LARGE SCALE GENOMIC DNA]</scope>
    <source>
        <strain evidence="3 4">S00245</strain>
    </source>
</reference>
<keyword evidence="2" id="KW-0732">Signal</keyword>
<evidence type="ECO:0008006" key="5">
    <source>
        <dbReference type="Google" id="ProtNLM"/>
    </source>
</evidence>
<feature type="signal peptide" evidence="2">
    <location>
        <begin position="1"/>
        <end position="20"/>
    </location>
</feature>
<evidence type="ECO:0000313" key="4">
    <source>
        <dbReference type="Proteomes" id="UP000555448"/>
    </source>
</evidence>
<proteinExistence type="predicted"/>
<gene>
    <name evidence="3" type="ORF">HNO88_000134</name>
</gene>
<dbReference type="EMBL" id="JACHLR010000001">
    <property type="protein sequence ID" value="MBB4856837.1"/>
    <property type="molecule type" value="Genomic_DNA"/>
</dbReference>
<protein>
    <recommendedName>
        <fullName evidence="5">DUF732 domain-containing protein</fullName>
    </recommendedName>
</protein>
<evidence type="ECO:0000256" key="1">
    <source>
        <dbReference type="SAM" id="MobiDB-lite"/>
    </source>
</evidence>
<dbReference type="Proteomes" id="UP000555448">
    <property type="component" value="Unassembled WGS sequence"/>
</dbReference>
<sequence>MRIPTIIAAATALTAVPAIAAPAAKAPAKPAAAASGQQAEVQQHAVLYLKVLISGLQSDKVDAPAKSALVGCIYNASLGKITESVDKLIAENTDKVSRDNPSQVLSAILAVCGYTGSGNAAAAGTPAPGAPAPKPSTAPSGR</sequence>
<organism evidence="3 4">
    <name type="scientific">Novosphingobium chloroacetimidivorans</name>
    <dbReference type="NCBI Taxonomy" id="1428314"/>
    <lineage>
        <taxon>Bacteria</taxon>
        <taxon>Pseudomonadati</taxon>
        <taxon>Pseudomonadota</taxon>
        <taxon>Alphaproteobacteria</taxon>
        <taxon>Sphingomonadales</taxon>
        <taxon>Sphingomonadaceae</taxon>
        <taxon>Novosphingobium</taxon>
    </lineage>
</organism>
<keyword evidence="4" id="KW-1185">Reference proteome</keyword>
<feature type="chain" id="PRO_5031350807" description="DUF732 domain-containing protein" evidence="2">
    <location>
        <begin position="21"/>
        <end position="142"/>
    </location>
</feature>
<evidence type="ECO:0000313" key="3">
    <source>
        <dbReference type="EMBL" id="MBB4856837.1"/>
    </source>
</evidence>